<protein>
    <submittedName>
        <fullName evidence="2">Uncharacterized protein</fullName>
    </submittedName>
</protein>
<accession>A0ABS8NNW3</accession>
<keyword evidence="1" id="KW-1133">Transmembrane helix</keyword>
<dbReference type="EMBL" id="JAJKFW010000064">
    <property type="protein sequence ID" value="MCC9645282.1"/>
    <property type="molecule type" value="Genomic_DNA"/>
</dbReference>
<dbReference type="Proteomes" id="UP001430306">
    <property type="component" value="Unassembled WGS sequence"/>
</dbReference>
<keyword evidence="1" id="KW-0472">Membrane</keyword>
<evidence type="ECO:0000256" key="1">
    <source>
        <dbReference type="SAM" id="Phobius"/>
    </source>
</evidence>
<reference evidence="2" key="1">
    <citation type="submission" date="2021-11" db="EMBL/GenBank/DDBJ databases">
        <title>Genome sequence.</title>
        <authorList>
            <person name="Sun Q."/>
        </authorList>
    </citation>
    <scope>NUCLEOTIDE SEQUENCE</scope>
    <source>
        <strain evidence="2">JC740</strain>
    </source>
</reference>
<dbReference type="RefSeq" id="WP_230276909.1">
    <property type="nucleotide sequence ID" value="NZ_JAJKFW010000064.1"/>
</dbReference>
<sequence>MMMFVFSGFASLLIALELFLGVAMLGWSADKMIVEREKTPGPYWFAIVLHTLVGIGLPVLFVIYGDQL</sequence>
<evidence type="ECO:0000313" key="3">
    <source>
        <dbReference type="Proteomes" id="UP001430306"/>
    </source>
</evidence>
<evidence type="ECO:0000313" key="2">
    <source>
        <dbReference type="EMBL" id="MCC9645282.1"/>
    </source>
</evidence>
<name>A0ABS8NNW3_9BACT</name>
<organism evidence="2 3">
    <name type="scientific">Rhodopirellula halodulae</name>
    <dbReference type="NCBI Taxonomy" id="2894198"/>
    <lineage>
        <taxon>Bacteria</taxon>
        <taxon>Pseudomonadati</taxon>
        <taxon>Planctomycetota</taxon>
        <taxon>Planctomycetia</taxon>
        <taxon>Pirellulales</taxon>
        <taxon>Pirellulaceae</taxon>
        <taxon>Rhodopirellula</taxon>
    </lineage>
</organism>
<gene>
    <name evidence="2" type="ORF">LOC71_23635</name>
</gene>
<feature type="transmembrane region" description="Helical" evidence="1">
    <location>
        <begin position="44"/>
        <end position="64"/>
    </location>
</feature>
<keyword evidence="1" id="KW-0812">Transmembrane</keyword>
<proteinExistence type="predicted"/>
<comment type="caution">
    <text evidence="2">The sequence shown here is derived from an EMBL/GenBank/DDBJ whole genome shotgun (WGS) entry which is preliminary data.</text>
</comment>
<keyword evidence="3" id="KW-1185">Reference proteome</keyword>